<dbReference type="Proteomes" id="UP000295361">
    <property type="component" value="Unassembled WGS sequence"/>
</dbReference>
<organism evidence="2 3">
    <name type="scientific">Roseateles toxinivorans</name>
    <dbReference type="NCBI Taxonomy" id="270368"/>
    <lineage>
        <taxon>Bacteria</taxon>
        <taxon>Pseudomonadati</taxon>
        <taxon>Pseudomonadota</taxon>
        <taxon>Betaproteobacteria</taxon>
        <taxon>Burkholderiales</taxon>
        <taxon>Sphaerotilaceae</taxon>
        <taxon>Roseateles</taxon>
    </lineage>
</organism>
<keyword evidence="1" id="KW-0732">Signal</keyword>
<dbReference type="RefSeq" id="WP_133701664.1">
    <property type="nucleotide sequence ID" value="NZ_SNXS01000004.1"/>
</dbReference>
<dbReference type="EMBL" id="SNXS01000004">
    <property type="protein sequence ID" value="TDP63798.1"/>
    <property type="molecule type" value="Genomic_DNA"/>
</dbReference>
<reference evidence="2 3" key="1">
    <citation type="submission" date="2019-03" db="EMBL/GenBank/DDBJ databases">
        <title>Genomic Encyclopedia of Type Strains, Phase IV (KMG-IV): sequencing the most valuable type-strain genomes for metagenomic binning, comparative biology and taxonomic classification.</title>
        <authorList>
            <person name="Goeker M."/>
        </authorList>
    </citation>
    <scope>NUCLEOTIDE SEQUENCE [LARGE SCALE GENOMIC DNA]</scope>
    <source>
        <strain evidence="2 3">DSM 16998</strain>
    </source>
</reference>
<sequence length="302" mass="33296">MKASNWWQRLWRPLLALALCAAAHSPTWAFKVDMYAIGNWSAGDCDTNPDDNRPSWPGMAQAWYDRMGVQGHTKTGKFVDGNMNLSRFCTGAGCADSSWIDWPDAAMIAVHGYDYGGGGGGGWGGLMRMKWNGKCGTQFGGLSPNMFVGDHNLKILHASSCVSANDDYLPNLRKSMNNGGAKKLHMFTGFHGCMWISSSYNNDYKQTAIDGQWGGIANSWVKNHYKKFGCAWWDPFNWYKTCTEQCPVAYTIGSSSSAALTRLYYESYGNALAFGSPGGSSWYAWMGYRGCKPACVDHAFNP</sequence>
<gene>
    <name evidence="2" type="ORF">DES47_10480</name>
</gene>
<accession>A0A4R6QLQ7</accession>
<feature type="chain" id="PRO_5020454098" evidence="1">
    <location>
        <begin position="30"/>
        <end position="302"/>
    </location>
</feature>
<evidence type="ECO:0000256" key="1">
    <source>
        <dbReference type="SAM" id="SignalP"/>
    </source>
</evidence>
<proteinExistence type="predicted"/>
<protein>
    <submittedName>
        <fullName evidence="2">Uncharacterized protein</fullName>
    </submittedName>
</protein>
<dbReference type="InParanoid" id="A0A4R6QLQ7"/>
<dbReference type="AlphaFoldDB" id="A0A4R6QLQ7"/>
<evidence type="ECO:0000313" key="3">
    <source>
        <dbReference type="Proteomes" id="UP000295361"/>
    </source>
</evidence>
<name>A0A4R6QLQ7_9BURK</name>
<evidence type="ECO:0000313" key="2">
    <source>
        <dbReference type="EMBL" id="TDP63798.1"/>
    </source>
</evidence>
<feature type="signal peptide" evidence="1">
    <location>
        <begin position="1"/>
        <end position="29"/>
    </location>
</feature>
<dbReference type="OrthoDB" id="7058017at2"/>
<comment type="caution">
    <text evidence="2">The sequence shown here is derived from an EMBL/GenBank/DDBJ whole genome shotgun (WGS) entry which is preliminary data.</text>
</comment>
<keyword evidence="3" id="KW-1185">Reference proteome</keyword>